<gene>
    <name evidence="13" type="ORF">DES49_1453</name>
</gene>
<dbReference type="Proteomes" id="UP000295830">
    <property type="component" value="Unassembled WGS sequence"/>
</dbReference>
<dbReference type="Pfam" id="PF21687">
    <property type="entry name" value="T2SSK_1st"/>
    <property type="match status" value="1"/>
</dbReference>
<keyword evidence="8" id="KW-1133">Transmembrane helix</keyword>
<dbReference type="GO" id="GO:0009306">
    <property type="term" value="P:protein secretion"/>
    <property type="evidence" value="ECO:0007669"/>
    <property type="project" value="InterPro"/>
</dbReference>
<comment type="similarity">
    <text evidence="2 10">Belongs to the GSP K family.</text>
</comment>
<comment type="caution">
    <text evidence="13">The sequence shown here is derived from an EMBL/GenBank/DDBJ whole genome shotgun (WGS) entry which is preliminary data.</text>
</comment>
<dbReference type="PANTHER" id="PTHR38831">
    <property type="entry name" value="TYPE II SECRETION SYSTEM PROTEIN K"/>
    <property type="match status" value="1"/>
</dbReference>
<dbReference type="Gene3D" id="3.30.1300.30">
    <property type="entry name" value="GSPII I/J protein-like"/>
    <property type="match status" value="1"/>
</dbReference>
<dbReference type="InterPro" id="IPR005628">
    <property type="entry name" value="GspK"/>
</dbReference>
<evidence type="ECO:0000256" key="1">
    <source>
        <dbReference type="ARBA" id="ARBA00004533"/>
    </source>
</evidence>
<dbReference type="SUPFAM" id="SSF158544">
    <property type="entry name" value="GspK insert domain-like"/>
    <property type="match status" value="1"/>
</dbReference>
<protein>
    <recommendedName>
        <fullName evidence="10">Type II secretion system protein K</fullName>
    </recommendedName>
</protein>
<evidence type="ECO:0000256" key="10">
    <source>
        <dbReference type="PIRNR" id="PIRNR002786"/>
    </source>
</evidence>
<dbReference type="RefSeq" id="WP_133735741.1">
    <property type="nucleotide sequence ID" value="NZ_SOAX01000003.1"/>
</dbReference>
<dbReference type="Gene3D" id="1.10.40.60">
    <property type="entry name" value="EpsJ-like"/>
    <property type="match status" value="2"/>
</dbReference>
<dbReference type="InterPro" id="IPR049179">
    <property type="entry name" value="T2SSK_SAM-like_2nd"/>
</dbReference>
<feature type="domain" description="T2SS protein K second SAM-like" evidence="11">
    <location>
        <begin position="217"/>
        <end position="275"/>
    </location>
</feature>
<accession>A0A4R7JSZ9</accession>
<keyword evidence="5 10" id="KW-0997">Cell inner membrane</keyword>
<dbReference type="PIRSF" id="PIRSF002786">
    <property type="entry name" value="XcpX"/>
    <property type="match status" value="1"/>
</dbReference>
<evidence type="ECO:0000256" key="2">
    <source>
        <dbReference type="ARBA" id="ARBA00007246"/>
    </source>
</evidence>
<keyword evidence="9 10" id="KW-0472">Membrane</keyword>
<keyword evidence="14" id="KW-1185">Reference proteome</keyword>
<dbReference type="SUPFAM" id="SSF54523">
    <property type="entry name" value="Pili subunits"/>
    <property type="match status" value="1"/>
</dbReference>
<evidence type="ECO:0000259" key="11">
    <source>
        <dbReference type="Pfam" id="PF03934"/>
    </source>
</evidence>
<sequence>MKQRRSSQQGVALIIVLMAFALGSILAAGMMSRQDLMIQRATSYLTQSKAQSLALGAEAFGRQILNRDMEDSQDGTQGVDHRGEQWAKAAVAFPVDAGAIEAQINDLQGKLNLNSLVGQNGDINQLSRERFERLLVALDIRSVRVETLIDWIDRDDQRTGGGGAEDGDYMAMDPPYRAADQPFTHVSELRLMQGITDEDYQALRPHVAALPTRQGTINVNFASAPVIQSLHDRISQGQAESVVSAAEEGAFESVKDFLARREFSGLGLKSDGLGVTTSFFEIAARVSVSGSVHRLVSLVQRNQQGDVVTLSRDSGRTGLITKERIQASE</sequence>
<evidence type="ECO:0000256" key="4">
    <source>
        <dbReference type="ARBA" id="ARBA00022475"/>
    </source>
</evidence>
<evidence type="ECO:0000256" key="6">
    <source>
        <dbReference type="ARBA" id="ARBA00022692"/>
    </source>
</evidence>
<keyword evidence="7" id="KW-0653">Protein transport</keyword>
<dbReference type="GO" id="GO:0005886">
    <property type="term" value="C:plasma membrane"/>
    <property type="evidence" value="ECO:0007669"/>
    <property type="project" value="UniProtKB-SubCell"/>
</dbReference>
<dbReference type="NCBIfam" id="NF037980">
    <property type="entry name" value="T2SS_GspK"/>
    <property type="match status" value="1"/>
</dbReference>
<dbReference type="InterPro" id="IPR049031">
    <property type="entry name" value="T2SSK_SAM-like_1st"/>
</dbReference>
<comment type="subcellular location">
    <subcellularLocation>
        <location evidence="1 10">Cell inner membrane</location>
    </subcellularLocation>
</comment>
<keyword evidence="4 10" id="KW-1003">Cell membrane</keyword>
<name>A0A4R7JSZ9_9GAMM</name>
<proteinExistence type="inferred from homology"/>
<keyword evidence="6" id="KW-0812">Transmembrane</keyword>
<evidence type="ECO:0000313" key="14">
    <source>
        <dbReference type="Proteomes" id="UP000295830"/>
    </source>
</evidence>
<evidence type="ECO:0000256" key="7">
    <source>
        <dbReference type="ARBA" id="ARBA00022927"/>
    </source>
</evidence>
<dbReference type="AlphaFoldDB" id="A0A4R7JSZ9"/>
<dbReference type="PANTHER" id="PTHR38831:SF1">
    <property type="entry name" value="TYPE II SECRETION SYSTEM PROTEIN K-RELATED"/>
    <property type="match status" value="1"/>
</dbReference>
<dbReference type="Pfam" id="PF03934">
    <property type="entry name" value="T2SSK"/>
    <property type="match status" value="1"/>
</dbReference>
<evidence type="ECO:0000313" key="13">
    <source>
        <dbReference type="EMBL" id="TDT41370.1"/>
    </source>
</evidence>
<dbReference type="OrthoDB" id="9788973at2"/>
<dbReference type="EMBL" id="SOAX01000003">
    <property type="protein sequence ID" value="TDT41370.1"/>
    <property type="molecule type" value="Genomic_DNA"/>
</dbReference>
<dbReference type="InterPro" id="IPR045584">
    <property type="entry name" value="Pilin-like"/>
</dbReference>
<keyword evidence="3 10" id="KW-0813">Transport</keyword>
<dbReference type="InterPro" id="IPR038072">
    <property type="entry name" value="GspK_central_sf"/>
</dbReference>
<evidence type="ECO:0000259" key="12">
    <source>
        <dbReference type="Pfam" id="PF21687"/>
    </source>
</evidence>
<organism evidence="13 14">
    <name type="scientific">Halospina denitrificans</name>
    <dbReference type="NCBI Taxonomy" id="332522"/>
    <lineage>
        <taxon>Bacteria</taxon>
        <taxon>Pseudomonadati</taxon>
        <taxon>Pseudomonadota</taxon>
        <taxon>Gammaproteobacteria</taxon>
        <taxon>Halospina</taxon>
    </lineage>
</organism>
<evidence type="ECO:0000256" key="3">
    <source>
        <dbReference type="ARBA" id="ARBA00022448"/>
    </source>
</evidence>
<reference evidence="13 14" key="1">
    <citation type="submission" date="2019-03" db="EMBL/GenBank/DDBJ databases">
        <title>Genomic Encyclopedia of Type Strains, Phase IV (KMG-IV): sequencing the most valuable type-strain genomes for metagenomic binning, comparative biology and taxonomic classification.</title>
        <authorList>
            <person name="Goeker M."/>
        </authorList>
    </citation>
    <scope>NUCLEOTIDE SEQUENCE [LARGE SCALE GENOMIC DNA]</scope>
    <source>
        <strain evidence="13 14">DSM 15505</strain>
    </source>
</reference>
<feature type="domain" description="T2SS protein K first SAM-like" evidence="12">
    <location>
        <begin position="109"/>
        <end position="212"/>
    </location>
</feature>
<evidence type="ECO:0000256" key="5">
    <source>
        <dbReference type="ARBA" id="ARBA00022519"/>
    </source>
</evidence>
<evidence type="ECO:0000256" key="8">
    <source>
        <dbReference type="ARBA" id="ARBA00022989"/>
    </source>
</evidence>
<evidence type="ECO:0000256" key="9">
    <source>
        <dbReference type="ARBA" id="ARBA00023136"/>
    </source>
</evidence>